<feature type="domain" description="Histidine kinase/HSP90-like ATPase" evidence="2">
    <location>
        <begin position="211"/>
        <end position="319"/>
    </location>
</feature>
<dbReference type="Proteomes" id="UP000321261">
    <property type="component" value="Unassembled WGS sequence"/>
</dbReference>
<dbReference type="PANTHER" id="PTHR35526:SF3">
    <property type="entry name" value="ANTI-SIGMA-F FACTOR RSBW"/>
    <property type="match status" value="1"/>
</dbReference>
<evidence type="ECO:0000313" key="4">
    <source>
        <dbReference type="EMBL" id="TWF81443.1"/>
    </source>
</evidence>
<dbReference type="Pfam" id="PF14417">
    <property type="entry name" value="MEDS"/>
    <property type="match status" value="1"/>
</dbReference>
<dbReference type="InterPro" id="IPR036890">
    <property type="entry name" value="HATPase_C_sf"/>
</dbReference>
<evidence type="ECO:0000313" key="5">
    <source>
        <dbReference type="Proteomes" id="UP000321261"/>
    </source>
</evidence>
<dbReference type="SUPFAM" id="SSF55874">
    <property type="entry name" value="ATPase domain of HSP90 chaperone/DNA topoisomerase II/histidine kinase"/>
    <property type="match status" value="1"/>
</dbReference>
<name>A0A561T2W0_9PSEU</name>
<dbReference type="GO" id="GO:0004674">
    <property type="term" value="F:protein serine/threonine kinase activity"/>
    <property type="evidence" value="ECO:0007669"/>
    <property type="project" value="UniProtKB-KW"/>
</dbReference>
<dbReference type="Pfam" id="PF13581">
    <property type="entry name" value="HATPase_c_2"/>
    <property type="match status" value="1"/>
</dbReference>
<keyword evidence="1" id="KW-0723">Serine/threonine-protein kinase</keyword>
<evidence type="ECO:0000256" key="1">
    <source>
        <dbReference type="ARBA" id="ARBA00022527"/>
    </source>
</evidence>
<dbReference type="InterPro" id="IPR050267">
    <property type="entry name" value="Anti-sigma-factor_SerPK"/>
</dbReference>
<dbReference type="AlphaFoldDB" id="A0A561T2W0"/>
<evidence type="ECO:0000259" key="3">
    <source>
        <dbReference type="Pfam" id="PF14417"/>
    </source>
</evidence>
<dbReference type="RefSeq" id="WP_147259940.1">
    <property type="nucleotide sequence ID" value="NZ_VIWU01000001.1"/>
</dbReference>
<dbReference type="PANTHER" id="PTHR35526">
    <property type="entry name" value="ANTI-SIGMA-F FACTOR RSBW-RELATED"/>
    <property type="match status" value="1"/>
</dbReference>
<dbReference type="OrthoDB" id="4088450at2"/>
<dbReference type="InterPro" id="IPR003594">
    <property type="entry name" value="HATPase_dom"/>
</dbReference>
<keyword evidence="1" id="KW-0808">Transferase</keyword>
<keyword evidence="5" id="KW-1185">Reference proteome</keyword>
<feature type="domain" description="MEDS" evidence="3">
    <location>
        <begin position="16"/>
        <end position="166"/>
    </location>
</feature>
<keyword evidence="1" id="KW-0418">Kinase</keyword>
<sequence length="323" mass="35057">MRIETTRSANAVRLEHAAGFHDSSTDLLDQLVPLVLQTAERGEPLAIALQPATEEALADRLDGRVAPEDRLVRLRQPDGGPAGLSAQTLAARWALELRALSVAKGRPVTVLNEHAAALDGADGRFWTELDAALNVALADLPVRITCFYPELPLHLEILDGARRNHPLLLTDGELRHNPGHHDPRAVLAARPAARPPLLGPPDVRLSFSAWQLHEVRGTVEQALSGRGYERERMEDIVLAVNELATNAVEHGTPEAQLSLWTGGHGLLCEIDDGGTLRDPLPGLHAPHPAEPRGRGVWIARQLCDSLHVWADGRGTHVRVHAIP</sequence>
<proteinExistence type="predicted"/>
<gene>
    <name evidence="4" type="ORF">FHX44_117386</name>
</gene>
<dbReference type="Gene3D" id="3.30.565.10">
    <property type="entry name" value="Histidine kinase-like ATPase, C-terminal domain"/>
    <property type="match status" value="1"/>
</dbReference>
<organism evidence="4 5">
    <name type="scientific">Pseudonocardia hierapolitana</name>
    <dbReference type="NCBI Taxonomy" id="1128676"/>
    <lineage>
        <taxon>Bacteria</taxon>
        <taxon>Bacillati</taxon>
        <taxon>Actinomycetota</taxon>
        <taxon>Actinomycetes</taxon>
        <taxon>Pseudonocardiales</taxon>
        <taxon>Pseudonocardiaceae</taxon>
        <taxon>Pseudonocardia</taxon>
    </lineage>
</organism>
<dbReference type="CDD" id="cd16936">
    <property type="entry name" value="HATPase_RsbW-like"/>
    <property type="match status" value="1"/>
</dbReference>
<evidence type="ECO:0000259" key="2">
    <source>
        <dbReference type="Pfam" id="PF13581"/>
    </source>
</evidence>
<accession>A0A561T2W0</accession>
<dbReference type="EMBL" id="VIWU01000001">
    <property type="protein sequence ID" value="TWF81443.1"/>
    <property type="molecule type" value="Genomic_DNA"/>
</dbReference>
<protein>
    <submittedName>
        <fullName evidence="4">Anti-sigma regulatory factor (Ser/Thr protein kinase)</fullName>
    </submittedName>
</protein>
<comment type="caution">
    <text evidence="4">The sequence shown here is derived from an EMBL/GenBank/DDBJ whole genome shotgun (WGS) entry which is preliminary data.</text>
</comment>
<dbReference type="InterPro" id="IPR025847">
    <property type="entry name" value="MEDS_domain"/>
</dbReference>
<reference evidence="4 5" key="1">
    <citation type="submission" date="2019-06" db="EMBL/GenBank/DDBJ databases">
        <title>Sequencing the genomes of 1000 actinobacteria strains.</title>
        <authorList>
            <person name="Klenk H.-P."/>
        </authorList>
    </citation>
    <scope>NUCLEOTIDE SEQUENCE [LARGE SCALE GENOMIC DNA]</scope>
    <source>
        <strain evidence="4 5">DSM 45671</strain>
    </source>
</reference>